<reference evidence="2" key="1">
    <citation type="journal article" date="2022" name="Mol. Ecol. Resour.">
        <title>The genomes of chicory, endive, great burdock and yacon provide insights into Asteraceae palaeo-polyploidization history and plant inulin production.</title>
        <authorList>
            <person name="Fan W."/>
            <person name="Wang S."/>
            <person name="Wang H."/>
            <person name="Wang A."/>
            <person name="Jiang F."/>
            <person name="Liu H."/>
            <person name="Zhao H."/>
            <person name="Xu D."/>
            <person name="Zhang Y."/>
        </authorList>
    </citation>
    <scope>NUCLEOTIDE SEQUENCE [LARGE SCALE GENOMIC DNA]</scope>
    <source>
        <strain evidence="2">cv. Yunnan</strain>
    </source>
</reference>
<dbReference type="EMBL" id="CM042023">
    <property type="protein sequence ID" value="KAI3812476.1"/>
    <property type="molecule type" value="Genomic_DNA"/>
</dbReference>
<gene>
    <name evidence="1" type="ORF">L1987_17186</name>
</gene>
<protein>
    <submittedName>
        <fullName evidence="1">Uncharacterized protein</fullName>
    </submittedName>
</protein>
<comment type="caution">
    <text evidence="1">The sequence shown here is derived from an EMBL/GenBank/DDBJ whole genome shotgun (WGS) entry which is preliminary data.</text>
</comment>
<keyword evidence="2" id="KW-1185">Reference proteome</keyword>
<accession>A0ACB9IYE1</accession>
<organism evidence="1 2">
    <name type="scientific">Smallanthus sonchifolius</name>
    <dbReference type="NCBI Taxonomy" id="185202"/>
    <lineage>
        <taxon>Eukaryota</taxon>
        <taxon>Viridiplantae</taxon>
        <taxon>Streptophyta</taxon>
        <taxon>Embryophyta</taxon>
        <taxon>Tracheophyta</taxon>
        <taxon>Spermatophyta</taxon>
        <taxon>Magnoliopsida</taxon>
        <taxon>eudicotyledons</taxon>
        <taxon>Gunneridae</taxon>
        <taxon>Pentapetalae</taxon>
        <taxon>asterids</taxon>
        <taxon>campanulids</taxon>
        <taxon>Asterales</taxon>
        <taxon>Asteraceae</taxon>
        <taxon>Asteroideae</taxon>
        <taxon>Heliantheae alliance</taxon>
        <taxon>Millerieae</taxon>
        <taxon>Smallanthus</taxon>
    </lineage>
</organism>
<sequence length="296" mass="32390">MIVVLQSLWLLVVILVFSIQNQVLVISNNLTCNYDDMRGLAGFMNGLESSIDGWWPPNSSSLSCCNWVGITCNSSSGRIVRLELPSKRLTGNLSNSMANLDQLRTLNLSHNFLKGSLPVSLFHLPHLEVVDLSGNGFNGVLPNLSYLSAHSNNLSGVLPPSLSNSPTISSINLRNNSLDGSINVNCSLMVNLTSLDLDTNNFSGQIPESFKNLESLSYLSLSNCSFNNLSASLKILQHCPNLTVLVLTINFYTEQLPSDYDLRFKELKALVIANCRLTGSIPLWLNPLAVVGFVME</sequence>
<proteinExistence type="predicted"/>
<evidence type="ECO:0000313" key="2">
    <source>
        <dbReference type="Proteomes" id="UP001056120"/>
    </source>
</evidence>
<reference evidence="1 2" key="2">
    <citation type="journal article" date="2022" name="Mol. Ecol. Resour.">
        <title>The genomes of chicory, endive, great burdock and yacon provide insights into Asteraceae paleo-polyploidization history and plant inulin production.</title>
        <authorList>
            <person name="Fan W."/>
            <person name="Wang S."/>
            <person name="Wang H."/>
            <person name="Wang A."/>
            <person name="Jiang F."/>
            <person name="Liu H."/>
            <person name="Zhao H."/>
            <person name="Xu D."/>
            <person name="Zhang Y."/>
        </authorList>
    </citation>
    <scope>NUCLEOTIDE SEQUENCE [LARGE SCALE GENOMIC DNA]</scope>
    <source>
        <strain evidence="2">cv. Yunnan</strain>
        <tissue evidence="1">Leaves</tissue>
    </source>
</reference>
<dbReference type="Proteomes" id="UP001056120">
    <property type="component" value="Linkage Group LG06"/>
</dbReference>
<evidence type="ECO:0000313" key="1">
    <source>
        <dbReference type="EMBL" id="KAI3812476.1"/>
    </source>
</evidence>
<name>A0ACB9IYE1_9ASTR</name>